<evidence type="ECO:0000313" key="2">
    <source>
        <dbReference type="Proteomes" id="UP001154282"/>
    </source>
</evidence>
<dbReference type="Proteomes" id="UP001154282">
    <property type="component" value="Unassembled WGS sequence"/>
</dbReference>
<gene>
    <name evidence="1" type="ORF">LITE_LOCUS41457</name>
</gene>
<comment type="caution">
    <text evidence="1">The sequence shown here is derived from an EMBL/GenBank/DDBJ whole genome shotgun (WGS) entry which is preliminary data.</text>
</comment>
<name>A0AAV0Q540_9ROSI</name>
<keyword evidence="2" id="KW-1185">Reference proteome</keyword>
<dbReference type="EMBL" id="CAMGYJ010000009">
    <property type="protein sequence ID" value="CAI0539896.1"/>
    <property type="molecule type" value="Genomic_DNA"/>
</dbReference>
<accession>A0AAV0Q540</accession>
<sequence>MTMSTRGATTAASATLWKSINKQIWILKTKLGSRDGSVGASYVEGCPSSCSGATQISNRGIQLNSCDNRALVFDARGT</sequence>
<dbReference type="AlphaFoldDB" id="A0AAV0Q540"/>
<evidence type="ECO:0000313" key="1">
    <source>
        <dbReference type="EMBL" id="CAI0539896.1"/>
    </source>
</evidence>
<organism evidence="1 2">
    <name type="scientific">Linum tenue</name>
    <dbReference type="NCBI Taxonomy" id="586396"/>
    <lineage>
        <taxon>Eukaryota</taxon>
        <taxon>Viridiplantae</taxon>
        <taxon>Streptophyta</taxon>
        <taxon>Embryophyta</taxon>
        <taxon>Tracheophyta</taxon>
        <taxon>Spermatophyta</taxon>
        <taxon>Magnoliopsida</taxon>
        <taxon>eudicotyledons</taxon>
        <taxon>Gunneridae</taxon>
        <taxon>Pentapetalae</taxon>
        <taxon>rosids</taxon>
        <taxon>fabids</taxon>
        <taxon>Malpighiales</taxon>
        <taxon>Linaceae</taxon>
        <taxon>Linum</taxon>
    </lineage>
</organism>
<protein>
    <submittedName>
        <fullName evidence="1">Uncharacterized protein</fullName>
    </submittedName>
</protein>
<proteinExistence type="predicted"/>
<reference evidence="1" key="1">
    <citation type="submission" date="2022-08" db="EMBL/GenBank/DDBJ databases">
        <authorList>
            <person name="Gutierrez-Valencia J."/>
        </authorList>
    </citation>
    <scope>NUCLEOTIDE SEQUENCE</scope>
</reference>